<feature type="compositionally biased region" description="Polar residues" evidence="1">
    <location>
        <begin position="1"/>
        <end position="12"/>
    </location>
</feature>
<reference evidence="2" key="1">
    <citation type="submission" date="2018-04" db="EMBL/GenBank/DDBJ databases">
        <title>Whole genome sequencing of Hypsizygus marmoreus.</title>
        <authorList>
            <person name="Choi I.-G."/>
            <person name="Min B."/>
            <person name="Kim J.-G."/>
            <person name="Kim S."/>
            <person name="Oh Y.-L."/>
            <person name="Kong W.-S."/>
            <person name="Park H."/>
            <person name="Jeong J."/>
            <person name="Song E.-S."/>
        </authorList>
    </citation>
    <scope>NUCLEOTIDE SEQUENCE [LARGE SCALE GENOMIC DNA]</scope>
    <source>
        <strain evidence="2">51987-8</strain>
    </source>
</reference>
<dbReference type="AlphaFoldDB" id="A0A369J4X0"/>
<keyword evidence="3" id="KW-1185">Reference proteome</keyword>
<sequence>MFQVASHPTSFTKHGHGHHHSISSLPPPPSPSVQLPRTLARPPFAEVSRDAILATAPELAGVPAEYVRRGLRPRANEMLAGISALAPSHLPSSMPRSRLPASLNVPIRASASPVSYPTHVLAVSSSKSSNDQAMMFPVHSLVLASHCALLPRLPASPQQPHSPTLQLPVLPLSIPSPAAFTILHSFMYHHRLETVLKGLFPMPSGFLQSLSHDAVLSALSSGETLHRLSSYLCTSASSNLHTLTTHAAHVKELWQNMAALGLYDPELWDTLDLAWEIVLGALNLAAAGQ</sequence>
<evidence type="ECO:0000313" key="3">
    <source>
        <dbReference type="Proteomes" id="UP000076154"/>
    </source>
</evidence>
<evidence type="ECO:0000313" key="2">
    <source>
        <dbReference type="EMBL" id="RDB17079.1"/>
    </source>
</evidence>
<comment type="caution">
    <text evidence="2">The sequence shown here is derived from an EMBL/GenBank/DDBJ whole genome shotgun (WGS) entry which is preliminary data.</text>
</comment>
<dbReference type="InParanoid" id="A0A369J4X0"/>
<protein>
    <submittedName>
        <fullName evidence="2">Clampless protein 1</fullName>
    </submittedName>
</protein>
<dbReference type="Proteomes" id="UP000076154">
    <property type="component" value="Unassembled WGS sequence"/>
</dbReference>
<gene>
    <name evidence="2" type="ORF">Hypma_001718</name>
</gene>
<proteinExistence type="predicted"/>
<evidence type="ECO:0000256" key="1">
    <source>
        <dbReference type="SAM" id="MobiDB-lite"/>
    </source>
</evidence>
<dbReference type="EMBL" id="LUEZ02000113">
    <property type="protein sequence ID" value="RDB17079.1"/>
    <property type="molecule type" value="Genomic_DNA"/>
</dbReference>
<name>A0A369J4X0_HYPMA</name>
<feature type="region of interest" description="Disordered" evidence="1">
    <location>
        <begin position="1"/>
        <end position="35"/>
    </location>
</feature>
<organism evidence="2 3">
    <name type="scientific">Hypsizygus marmoreus</name>
    <name type="common">White beech mushroom</name>
    <name type="synonym">Agaricus marmoreus</name>
    <dbReference type="NCBI Taxonomy" id="39966"/>
    <lineage>
        <taxon>Eukaryota</taxon>
        <taxon>Fungi</taxon>
        <taxon>Dikarya</taxon>
        <taxon>Basidiomycota</taxon>
        <taxon>Agaricomycotina</taxon>
        <taxon>Agaricomycetes</taxon>
        <taxon>Agaricomycetidae</taxon>
        <taxon>Agaricales</taxon>
        <taxon>Tricholomatineae</taxon>
        <taxon>Lyophyllaceae</taxon>
        <taxon>Hypsizygus</taxon>
    </lineage>
</organism>
<accession>A0A369J4X0</accession>
<dbReference type="OrthoDB" id="2523383at2759"/>